<evidence type="ECO:0000313" key="3">
    <source>
        <dbReference type="EMBL" id="CAD8210266.1"/>
    </source>
</evidence>
<proteinExistence type="predicted"/>
<reference evidence="3" key="1">
    <citation type="submission" date="2021-01" db="EMBL/GenBank/DDBJ databases">
        <authorList>
            <consortium name="Genoscope - CEA"/>
            <person name="William W."/>
        </authorList>
    </citation>
    <scope>NUCLEOTIDE SEQUENCE</scope>
</reference>
<dbReference type="EMBL" id="CAJJDP010000152">
    <property type="protein sequence ID" value="CAD8210266.1"/>
    <property type="molecule type" value="Genomic_DNA"/>
</dbReference>
<protein>
    <submittedName>
        <fullName evidence="3">Uncharacterized protein</fullName>
    </submittedName>
</protein>
<dbReference type="OMA" id="MKMIQQI"/>
<organism evidence="3 4">
    <name type="scientific">Paramecium octaurelia</name>
    <dbReference type="NCBI Taxonomy" id="43137"/>
    <lineage>
        <taxon>Eukaryota</taxon>
        <taxon>Sar</taxon>
        <taxon>Alveolata</taxon>
        <taxon>Ciliophora</taxon>
        <taxon>Intramacronucleata</taxon>
        <taxon>Oligohymenophorea</taxon>
        <taxon>Peniculida</taxon>
        <taxon>Parameciidae</taxon>
        <taxon>Paramecium</taxon>
    </lineage>
</organism>
<feature type="coiled-coil region" evidence="1">
    <location>
        <begin position="88"/>
        <end position="115"/>
    </location>
</feature>
<gene>
    <name evidence="3" type="ORF">POCTA_138.1.T1500078</name>
</gene>
<evidence type="ECO:0000256" key="2">
    <source>
        <dbReference type="SAM" id="MobiDB-lite"/>
    </source>
</evidence>
<accession>A0A8S1Y743</accession>
<sequence length="636" mass="75746">MQKPDQTQENNREYNQDNMNKSQNNKQTLIAQSIHPNRGEASELMQYTQSHIQQTVLNIIESLGQTIAQILAIEIFQSFTKKTRGWSVHLLNNEISNQRRHFNKLENECKEKGQQVEWQLAREEFKKPFKKLEDLLINKEHKQLLQNILQPPTPESSIIVQPDQTYYDAIDIYHYKSQVIFHNSLQKDKTGADLLEKIKTYKNEFAKFLYFQFIEQGINYLDQLLNYVLINKTQSNHSTLQQLSDYIKQLSTQNDKQQLMQEIQLIIVVFPELSDYFQELQININDNSLYFDNRIELNSIQFEYVLLIYDHLRNPRRKLSRKLAKETIDFMMKLAQNIRAGTVQQMKTLLKNLKKKNIKQEMLIDFEHLSELFISSKLRLFMKMIQQINALQEHDFKDDYLNFEIISQYEHAIFEQCEKQSKDNYDDVYHEPSADVQQIKVQQVLYQFTSVIENAADLEKSLKNNDILEKLKHSTKESTSSIEKEITLAQTIIKLLEILNCIFMFQKLNVKTFLILYQYFQDLSEIQLKIKDKQQWNVDQIPNLYKLLLNFQQDPKQSFQNLLEETKMLISEEHTDDFSDLIKEIEQFDQNNEATFLKNVKQLYYKEFKDHLLKLAQIGTQQFKETVVYFIQQVDP</sequence>
<comment type="caution">
    <text evidence="3">The sequence shown here is derived from an EMBL/GenBank/DDBJ whole genome shotgun (WGS) entry which is preliminary data.</text>
</comment>
<feature type="region of interest" description="Disordered" evidence="2">
    <location>
        <begin position="1"/>
        <end position="24"/>
    </location>
</feature>
<keyword evidence="4" id="KW-1185">Reference proteome</keyword>
<keyword evidence="1" id="KW-0175">Coiled coil</keyword>
<name>A0A8S1Y743_PAROT</name>
<dbReference type="OrthoDB" id="309800at2759"/>
<evidence type="ECO:0000256" key="1">
    <source>
        <dbReference type="SAM" id="Coils"/>
    </source>
</evidence>
<evidence type="ECO:0000313" key="4">
    <source>
        <dbReference type="Proteomes" id="UP000683925"/>
    </source>
</evidence>
<dbReference type="Proteomes" id="UP000683925">
    <property type="component" value="Unassembled WGS sequence"/>
</dbReference>
<dbReference type="AlphaFoldDB" id="A0A8S1Y743"/>